<evidence type="ECO:0000256" key="4">
    <source>
        <dbReference type="ARBA" id="ARBA00022723"/>
    </source>
</evidence>
<feature type="transmembrane region" description="Helical" evidence="10">
    <location>
        <begin position="138"/>
        <end position="157"/>
    </location>
</feature>
<evidence type="ECO:0000256" key="1">
    <source>
        <dbReference type="ARBA" id="ARBA00004127"/>
    </source>
</evidence>
<feature type="transmembrane region" description="Helical" evidence="10">
    <location>
        <begin position="194"/>
        <end position="214"/>
    </location>
</feature>
<evidence type="ECO:0000256" key="9">
    <source>
        <dbReference type="SAM" id="MobiDB-lite"/>
    </source>
</evidence>
<keyword evidence="10" id="KW-1133">Transmembrane helix</keyword>
<evidence type="ECO:0000256" key="7">
    <source>
        <dbReference type="HAMAP-Rule" id="MF_01871"/>
    </source>
</evidence>
<name>A0ABY5PNG3_9ACTN</name>
<proteinExistence type="inferred from homology"/>
<keyword evidence="8 10" id="KW-0812">Transmembrane</keyword>
<keyword evidence="3 7" id="KW-1003">Cell membrane</keyword>
<feature type="compositionally biased region" description="Basic and acidic residues" evidence="9">
    <location>
        <begin position="378"/>
        <end position="398"/>
    </location>
</feature>
<gene>
    <name evidence="7" type="primary">dabA</name>
    <name evidence="12" type="ORF">LRS13_11600</name>
</gene>
<keyword evidence="4 7" id="KW-0479">Metal-binding</keyword>
<dbReference type="EMBL" id="CP088295">
    <property type="protein sequence ID" value="UUY06124.1"/>
    <property type="molecule type" value="Genomic_DNA"/>
</dbReference>
<dbReference type="InterPro" id="IPR001750">
    <property type="entry name" value="ND/Mrp_TM"/>
</dbReference>
<feature type="compositionally biased region" description="Basic residues" evidence="9">
    <location>
        <begin position="342"/>
        <end position="351"/>
    </location>
</feature>
<feature type="region of interest" description="Disordered" evidence="9">
    <location>
        <begin position="338"/>
        <end position="488"/>
    </location>
</feature>
<evidence type="ECO:0000313" key="13">
    <source>
        <dbReference type="Proteomes" id="UP001058860"/>
    </source>
</evidence>
<evidence type="ECO:0000256" key="8">
    <source>
        <dbReference type="RuleBase" id="RU000320"/>
    </source>
</evidence>
<comment type="subunit">
    <text evidence="7">Forms a complex with DabB.</text>
</comment>
<dbReference type="Proteomes" id="UP001058860">
    <property type="component" value="Chromosome"/>
</dbReference>
<evidence type="ECO:0000256" key="5">
    <source>
        <dbReference type="ARBA" id="ARBA00022833"/>
    </source>
</evidence>
<evidence type="ECO:0000313" key="12">
    <source>
        <dbReference type="EMBL" id="UUY06124.1"/>
    </source>
</evidence>
<feature type="binding site" evidence="7">
    <location>
        <position position="857"/>
    </location>
    <ligand>
        <name>Zn(2+)</name>
        <dbReference type="ChEBI" id="CHEBI:29105"/>
    </ligand>
</feature>
<dbReference type="HAMAP" id="MF_01871">
    <property type="entry name" value="DabA"/>
    <property type="match status" value="1"/>
</dbReference>
<evidence type="ECO:0000259" key="11">
    <source>
        <dbReference type="Pfam" id="PF00361"/>
    </source>
</evidence>
<accession>A0ABY5PNG3</accession>
<dbReference type="Pfam" id="PF00361">
    <property type="entry name" value="Proton_antipo_M"/>
    <property type="match status" value="1"/>
</dbReference>
<feature type="binding site" evidence="7">
    <location>
        <position position="1029"/>
    </location>
    <ligand>
        <name>Zn(2+)</name>
        <dbReference type="ChEBI" id="CHEBI:29105"/>
    </ligand>
</feature>
<comment type="cofactor">
    <cofactor evidence="7">
        <name>Zn(2+)</name>
        <dbReference type="ChEBI" id="CHEBI:29105"/>
    </cofactor>
</comment>
<comment type="subcellular location">
    <subcellularLocation>
        <location evidence="7">Cell membrane</location>
        <topology evidence="7">Peripheral membrane protein</topology>
    </subcellularLocation>
    <subcellularLocation>
        <location evidence="1">Endomembrane system</location>
        <topology evidence="1">Multi-pass membrane protein</topology>
    </subcellularLocation>
    <subcellularLocation>
        <location evidence="8">Membrane</location>
        <topology evidence="8">Multi-pass membrane protein</topology>
    </subcellularLocation>
</comment>
<feature type="compositionally biased region" description="Low complexity" evidence="9">
    <location>
        <begin position="435"/>
        <end position="446"/>
    </location>
</feature>
<evidence type="ECO:0000256" key="2">
    <source>
        <dbReference type="ARBA" id="ARBA00022448"/>
    </source>
</evidence>
<organism evidence="12 13">
    <name type="scientific">Svornostia abyssi</name>
    <dbReference type="NCBI Taxonomy" id="2898438"/>
    <lineage>
        <taxon>Bacteria</taxon>
        <taxon>Bacillati</taxon>
        <taxon>Actinomycetota</taxon>
        <taxon>Thermoleophilia</taxon>
        <taxon>Solirubrobacterales</taxon>
        <taxon>Baekduiaceae</taxon>
        <taxon>Svornostia</taxon>
    </lineage>
</organism>
<feature type="transmembrane region" description="Helical" evidence="10">
    <location>
        <begin position="95"/>
        <end position="126"/>
    </location>
</feature>
<feature type="transmembrane region" description="Helical" evidence="10">
    <location>
        <begin position="234"/>
        <end position="259"/>
    </location>
</feature>
<sequence>MSLLALIAWLTPAAGALLAVLRRDTLRQAAVIGPALTALVGAAALAGAPIAPVDAVGGLMLLLVGGLSATVQSYAMRQLASAQGGAQTTALLGVAASGTAVFVTAGPLAVIAAGWTVASVAFLGALAAHRHLPSGRDALRRAIIAFAIADVALWASVILDATGAQAGSTAGHAVAILLVVAAAARAAQLPLHGWLVTTVAAPTPVCAFLHAGVVNAGGVLLLRQQDILSASTPAMATAITIGAVTMFSAAIAMAVRADVKGMLACSTSAQMGFMLMTCGLGAWAATIIHIVGHAMYKAAGFLGAGGAIADHARRRTVPAPPAARTQAALQGLLAAVAPGCGPHRHRRGPGRRRGEDGAAHLRLGHRRSRPVVGPAPDRPSRRDGGRLGARHRDGRDVPPRSPRALRGPRAALGRRPPGGLVRPRPARCGGRRAARLAAGRNAARPALRPRDAPQPPAAHAALASRHGRRPHPVCVRADRPVHRRRRGRHRMTQTILIPQSEGVREQVAALAKEISPAWPLERFVAVNPLAGIEHLPFAEAVVHAQQTFGAPGWRAEEELRAAERDGRISDRELRRALRARIGADADLEIDLGDHRTATLEAILLADLRHAPAVAPQPRQALTPAEAWDVQLGDRIADVTDEMMSGWLAAYLDAGKARWGMPHRERGFYGAWRALAPHDPAFTRAARRQLAELPVDGAEALEALLDETGFDAAGREALLRALLTRQPGWSSHARWRQEHLGDLEFADLAAVRLACERALLHPAAGADALARVPAVAAPPAPDRRARVTAVADALGVAPDMPDLAAALDRISPAARPAIWQEALEATFRTELLSRIDEQPPAGPAGTKTGTPQVQAVFCIDVRSEVLRRHLEASGPYETIGFAGFFGLAVDVQAFGGDVTTEQCPVLVTPAAVVTERPDAGHEQEAERALRATNRLAAARDAFAGAKKGLAAKYVFAEAVGFVTGPIATARTVAPNLAGGLAEKANANPHVPTHMDVDALPLEDRVAAAAGALTAMGLVDGFAPVVLLCGHGSTTVNNPHMAALDCGACGGHRGAHNARAMAAVFNDPAVRAGVAERGIHIPDGTWFAAGEHDTATDVVRLLDEEVPATHRAVMDAFRADLARAGAATAAERALRLPGASAGRDGADEVLVRSRDWAQIAPEWGLAGCAAFIVGSRELTAGRDFGSRTFLHSYDASADPTDEALTLILTAPLVVAHWIGSQYYFSSVAPEQFGAGTKISHNVVGGIGVLSGPGGDLRGGLPWESVAVGDRLEHEPQRLLAVIDAPCDRIDGVLAGAPQVERLIDGEWITLVARDSADTPWMRRLPGGGWQAEVAA</sequence>
<feature type="compositionally biased region" description="Low complexity" evidence="9">
    <location>
        <begin position="402"/>
        <end position="428"/>
    </location>
</feature>
<feature type="transmembrane region" description="Helical" evidence="10">
    <location>
        <begin position="271"/>
        <end position="292"/>
    </location>
</feature>
<evidence type="ECO:0000256" key="6">
    <source>
        <dbReference type="ARBA" id="ARBA00023136"/>
    </source>
</evidence>
<feature type="transmembrane region" description="Helical" evidence="10">
    <location>
        <begin position="169"/>
        <end position="187"/>
    </location>
</feature>
<keyword evidence="6 7" id="KW-0472">Membrane</keyword>
<feature type="binding site" evidence="7">
    <location>
        <position position="859"/>
    </location>
    <ligand>
        <name>Zn(2+)</name>
        <dbReference type="ChEBI" id="CHEBI:29105"/>
    </ligand>
</feature>
<dbReference type="PRINTS" id="PR01434">
    <property type="entry name" value="NADHDHGNASE5"/>
</dbReference>
<feature type="domain" description="NADH:quinone oxidoreductase/Mrp antiporter transmembrane" evidence="11">
    <location>
        <begin position="167"/>
        <end position="315"/>
    </location>
</feature>
<dbReference type="RefSeq" id="WP_353866553.1">
    <property type="nucleotide sequence ID" value="NZ_CP088295.1"/>
</dbReference>
<evidence type="ECO:0000256" key="3">
    <source>
        <dbReference type="ARBA" id="ARBA00022475"/>
    </source>
</evidence>
<dbReference type="InterPro" id="IPR018752">
    <property type="entry name" value="DabA"/>
</dbReference>
<dbReference type="PANTHER" id="PTHR38344:SF1">
    <property type="entry name" value="INORGANIC CARBON TRANSPORTER SUBUNIT DABA-RELATED"/>
    <property type="match status" value="1"/>
</dbReference>
<keyword evidence="2 7" id="KW-0813">Transport</keyword>
<dbReference type="PANTHER" id="PTHR38344">
    <property type="entry name" value="UPF0753 PROTEIN AQ_863"/>
    <property type="match status" value="1"/>
</dbReference>
<keyword evidence="13" id="KW-1185">Reference proteome</keyword>
<protein>
    <recommendedName>
        <fullName evidence="7">Probable inorganic carbon transporter subunit DabA</fullName>
    </recommendedName>
</protein>
<evidence type="ECO:0000256" key="10">
    <source>
        <dbReference type="SAM" id="Phobius"/>
    </source>
</evidence>
<comment type="function">
    <text evidence="7">Part of an energy-coupled inorganic carbon pump.</text>
</comment>
<keyword evidence="5 7" id="KW-0862">Zinc</keyword>
<feature type="binding site" evidence="7">
    <location>
        <position position="1044"/>
    </location>
    <ligand>
        <name>Zn(2+)</name>
        <dbReference type="ChEBI" id="CHEBI:29105"/>
    </ligand>
</feature>
<feature type="transmembrane region" description="Helical" evidence="10">
    <location>
        <begin position="29"/>
        <end position="48"/>
    </location>
</feature>
<dbReference type="Pfam" id="PF10070">
    <property type="entry name" value="DabA"/>
    <property type="match status" value="1"/>
</dbReference>
<reference evidence="13" key="1">
    <citation type="submission" date="2021-11" db="EMBL/GenBank/DDBJ databases">
        <title>Cultivation dependent microbiological survey of springs from the worlds oldest radium mine currently devoted to the extraction of radon-saturated water.</title>
        <authorList>
            <person name="Kapinusova G."/>
            <person name="Smrhova T."/>
            <person name="Strejcek M."/>
            <person name="Suman J."/>
            <person name="Jani K."/>
            <person name="Pajer P."/>
            <person name="Uhlik O."/>
        </authorList>
    </citation>
    <scope>NUCLEOTIDE SEQUENCE [LARGE SCALE GENOMIC DNA]</scope>
    <source>
        <strain evidence="13">J379</strain>
    </source>
</reference>
<comment type="similarity">
    <text evidence="7">Belongs to the inorganic carbon transporter (TC 9.A.2) DabA family.</text>
</comment>